<name>A0A4Y3PUT6_BREPA</name>
<comment type="caution">
    <text evidence="1">The sequence shown here is derived from an EMBL/GenBank/DDBJ whole genome shotgun (WGS) entry which is preliminary data.</text>
</comment>
<keyword evidence="2" id="KW-1185">Reference proteome</keyword>
<dbReference type="InterPro" id="IPR036702">
    <property type="entry name" value="ComB-like_sf"/>
</dbReference>
<accession>A0A4Y3PUT6</accession>
<dbReference type="AlphaFoldDB" id="A0A4Y3PUT6"/>
<dbReference type="GO" id="GO:0000287">
    <property type="term" value="F:magnesium ion binding"/>
    <property type="evidence" value="ECO:0007669"/>
    <property type="project" value="InterPro"/>
</dbReference>
<evidence type="ECO:0000313" key="1">
    <source>
        <dbReference type="EMBL" id="GEB34919.1"/>
    </source>
</evidence>
<sequence>MLYDCGSGWELAARGFTEDVTLAAQWNHSQTVPVLRSDLAYEASR</sequence>
<reference evidence="1 2" key="1">
    <citation type="submission" date="2019-06" db="EMBL/GenBank/DDBJ databases">
        <title>Whole genome shotgun sequence of Brevibacillus parabrevis NBRC 12334.</title>
        <authorList>
            <person name="Hosoyama A."/>
            <person name="Uohara A."/>
            <person name="Ohji S."/>
            <person name="Ichikawa N."/>
        </authorList>
    </citation>
    <scope>NUCLEOTIDE SEQUENCE [LARGE SCALE GENOMIC DNA]</scope>
    <source>
        <strain evidence="1 2">NBRC 12334</strain>
    </source>
</reference>
<protein>
    <submittedName>
        <fullName evidence="1">Uncharacterized protein</fullName>
    </submittedName>
</protein>
<gene>
    <name evidence="1" type="ORF">BPA01_44990</name>
</gene>
<dbReference type="SUPFAM" id="SSF142823">
    <property type="entry name" value="ComB-like"/>
    <property type="match status" value="1"/>
</dbReference>
<dbReference type="EMBL" id="BJMH01000030">
    <property type="protein sequence ID" value="GEB34919.1"/>
    <property type="molecule type" value="Genomic_DNA"/>
</dbReference>
<proteinExistence type="predicted"/>
<dbReference type="Proteomes" id="UP000316882">
    <property type="component" value="Unassembled WGS sequence"/>
</dbReference>
<dbReference type="Gene3D" id="3.90.1560.10">
    <property type="entry name" value="ComB-like"/>
    <property type="match status" value="1"/>
</dbReference>
<dbReference type="GO" id="GO:0050532">
    <property type="term" value="F:2-phosphosulfolactate phosphatase activity"/>
    <property type="evidence" value="ECO:0007669"/>
    <property type="project" value="InterPro"/>
</dbReference>
<organism evidence="1 2">
    <name type="scientific">Brevibacillus parabrevis</name>
    <dbReference type="NCBI Taxonomy" id="54914"/>
    <lineage>
        <taxon>Bacteria</taxon>
        <taxon>Bacillati</taxon>
        <taxon>Bacillota</taxon>
        <taxon>Bacilli</taxon>
        <taxon>Bacillales</taxon>
        <taxon>Paenibacillaceae</taxon>
        <taxon>Brevibacillus</taxon>
    </lineage>
</organism>
<evidence type="ECO:0000313" key="2">
    <source>
        <dbReference type="Proteomes" id="UP000316882"/>
    </source>
</evidence>